<keyword evidence="2 6" id="KW-0396">Initiation factor</keyword>
<proteinExistence type="inferred from homology"/>
<evidence type="ECO:0000313" key="8">
    <source>
        <dbReference type="Proteomes" id="UP000243217"/>
    </source>
</evidence>
<dbReference type="EMBL" id="JNBS01000083">
    <property type="protein sequence ID" value="OQS07797.1"/>
    <property type="molecule type" value="Genomic_DNA"/>
</dbReference>
<evidence type="ECO:0000256" key="2">
    <source>
        <dbReference type="ARBA" id="ARBA00022540"/>
    </source>
</evidence>
<keyword evidence="4 6" id="KW-0694">RNA-binding</keyword>
<comment type="caution">
    <text evidence="7">The sequence shown here is derived from an EMBL/GenBank/DDBJ whole genome shotgun (WGS) entry which is preliminary data.</text>
</comment>
<dbReference type="AlphaFoldDB" id="A0A1W0ABU8"/>
<dbReference type="InterPro" id="IPR023398">
    <property type="entry name" value="TIF_eIF4e-like"/>
</dbReference>
<evidence type="ECO:0000256" key="4">
    <source>
        <dbReference type="ARBA" id="ARBA00022884"/>
    </source>
</evidence>
<dbReference type="GO" id="GO:0006417">
    <property type="term" value="P:regulation of translation"/>
    <property type="evidence" value="ECO:0007669"/>
    <property type="project" value="UniProtKB-KW"/>
</dbReference>
<dbReference type="SUPFAM" id="SSF55418">
    <property type="entry name" value="eIF4e-like"/>
    <property type="match status" value="2"/>
</dbReference>
<reference evidence="7 8" key="1">
    <citation type="journal article" date="2014" name="Genome Biol. Evol.">
        <title>The secreted proteins of Achlya hypogyna and Thraustotheca clavata identify the ancestral oomycete secretome and reveal gene acquisitions by horizontal gene transfer.</title>
        <authorList>
            <person name="Misner I."/>
            <person name="Blouin N."/>
            <person name="Leonard G."/>
            <person name="Richards T.A."/>
            <person name="Lane C.E."/>
        </authorList>
    </citation>
    <scope>NUCLEOTIDE SEQUENCE [LARGE SCALE GENOMIC DNA]</scope>
    <source>
        <strain evidence="7 8">ATCC 34112</strain>
    </source>
</reference>
<dbReference type="PANTHER" id="PTHR11960:SF8">
    <property type="entry name" value="EUKARYOTIC TRANSLATION INITIATION FACTOR 4E1-RELATED"/>
    <property type="match status" value="1"/>
</dbReference>
<dbReference type="GO" id="GO:0000340">
    <property type="term" value="F:RNA 7-methylguanosine cap binding"/>
    <property type="evidence" value="ECO:0007669"/>
    <property type="project" value="TreeGrafter"/>
</dbReference>
<evidence type="ECO:0000256" key="1">
    <source>
        <dbReference type="ARBA" id="ARBA00009860"/>
    </source>
</evidence>
<name>A0A1W0ABU8_9STRA</name>
<feature type="non-terminal residue" evidence="7">
    <location>
        <position position="273"/>
    </location>
</feature>
<sequence length="273" mass="31098">MWEDPINAKGGKWILTNTRQRRARLDDSWMHIMLALIGEALDDEDDICGCVVSVRKSQDRLAVWTKTASNETLQRTVGRNFRKTLDLGKNEVLKFQSHADAAASGSSFQNEVYYVGPIKGLVTSRSATVGRYLILRSSLSLYLSMSDEEQKSVVAAEKPIENKATAQETSVVDAVVDEPAPIVAKHPLQHRWVLWYDNPKKKLPTETWEENLKKIYTFDTVEDFWCLFNNVLPPTKLSTGSNYHLFKEGIRPMWEDPINAKGGKWILTNTRQR</sequence>
<dbReference type="Pfam" id="PF01652">
    <property type="entry name" value="IF4E"/>
    <property type="match status" value="2"/>
</dbReference>
<keyword evidence="5 6" id="KW-0648">Protein biosynthesis</keyword>
<dbReference type="PANTHER" id="PTHR11960">
    <property type="entry name" value="EUKARYOTIC TRANSLATION INITIATION FACTOR 4E RELATED"/>
    <property type="match status" value="1"/>
</dbReference>
<dbReference type="OrthoDB" id="590761at2759"/>
<evidence type="ECO:0000256" key="6">
    <source>
        <dbReference type="RuleBase" id="RU004374"/>
    </source>
</evidence>
<keyword evidence="3" id="KW-0810">Translation regulation</keyword>
<dbReference type="STRING" id="74557.A0A1W0ABU8"/>
<dbReference type="Proteomes" id="UP000243217">
    <property type="component" value="Unassembled WGS sequence"/>
</dbReference>
<dbReference type="GO" id="GO:0003743">
    <property type="term" value="F:translation initiation factor activity"/>
    <property type="evidence" value="ECO:0007669"/>
    <property type="project" value="UniProtKB-KW"/>
</dbReference>
<evidence type="ECO:0000256" key="3">
    <source>
        <dbReference type="ARBA" id="ARBA00022845"/>
    </source>
</evidence>
<dbReference type="InterPro" id="IPR001040">
    <property type="entry name" value="TIF_eIF_4E"/>
</dbReference>
<accession>A0A1W0ABU8</accession>
<dbReference type="Gene3D" id="3.30.760.10">
    <property type="entry name" value="RNA Cap, Translation Initiation Factor Eif4e"/>
    <property type="match status" value="2"/>
</dbReference>
<dbReference type="GO" id="GO:0016281">
    <property type="term" value="C:eukaryotic translation initiation factor 4F complex"/>
    <property type="evidence" value="ECO:0007669"/>
    <property type="project" value="TreeGrafter"/>
</dbReference>
<evidence type="ECO:0000313" key="7">
    <source>
        <dbReference type="EMBL" id="OQS07797.1"/>
    </source>
</evidence>
<keyword evidence="8" id="KW-1185">Reference proteome</keyword>
<comment type="similarity">
    <text evidence="1 6">Belongs to the eukaryotic initiation factor 4E family.</text>
</comment>
<gene>
    <name evidence="7" type="ORF">THRCLA_20060</name>
</gene>
<evidence type="ECO:0000256" key="5">
    <source>
        <dbReference type="ARBA" id="ARBA00022917"/>
    </source>
</evidence>
<organism evidence="7 8">
    <name type="scientific">Thraustotheca clavata</name>
    <dbReference type="NCBI Taxonomy" id="74557"/>
    <lineage>
        <taxon>Eukaryota</taxon>
        <taxon>Sar</taxon>
        <taxon>Stramenopiles</taxon>
        <taxon>Oomycota</taxon>
        <taxon>Saprolegniomycetes</taxon>
        <taxon>Saprolegniales</taxon>
        <taxon>Achlyaceae</taxon>
        <taxon>Thraustotheca</taxon>
    </lineage>
</organism>
<protein>
    <submittedName>
        <fullName evidence="7">Eukaryotic initiation factor 4E</fullName>
    </submittedName>
</protein>